<dbReference type="SMART" id="SM00852">
    <property type="entry name" value="MoCF_biosynth"/>
    <property type="match status" value="1"/>
</dbReference>
<organism evidence="5 6">
    <name type="scientific">Candidatus Fusicatenibacter intestinigallinarum</name>
    <dbReference type="NCBI Taxonomy" id="2838598"/>
    <lineage>
        <taxon>Bacteria</taxon>
        <taxon>Bacillati</taxon>
        <taxon>Bacillota</taxon>
        <taxon>Clostridia</taxon>
        <taxon>Lachnospirales</taxon>
        <taxon>Lachnospiraceae</taxon>
        <taxon>Fusicatenibacter</taxon>
    </lineage>
</organism>
<evidence type="ECO:0000256" key="1">
    <source>
        <dbReference type="ARBA" id="ARBA00003487"/>
    </source>
</evidence>
<evidence type="ECO:0000313" key="6">
    <source>
        <dbReference type="Proteomes" id="UP000823849"/>
    </source>
</evidence>
<dbReference type="InterPro" id="IPR001453">
    <property type="entry name" value="MoaB/Mog_dom"/>
</dbReference>
<dbReference type="EMBL" id="DWWU01000036">
    <property type="protein sequence ID" value="HJC15872.1"/>
    <property type="molecule type" value="Genomic_DNA"/>
</dbReference>
<accession>A0A9D2NBI5</accession>
<dbReference type="InterPro" id="IPR051920">
    <property type="entry name" value="MPT_Adenylyltrnsfr/MoaC-Rel"/>
</dbReference>
<sequence>MYRTVVLTVSDRSARGVREDKSGPEAVRMLQEAGYQVVQTGILPDEEELLAEELKRICDQHLADLILTTGGTGFSMRDRTPEATLAVAHRQAPGISEAIRAYSLSITPRAMLSRGVSVIREQTLIINLPGSPKAVRESLEYLLPALGHGLDILTGNVTEG</sequence>
<gene>
    <name evidence="5" type="ORF">H9705_08640</name>
</gene>
<reference evidence="5" key="2">
    <citation type="submission" date="2021-04" db="EMBL/GenBank/DDBJ databases">
        <authorList>
            <person name="Gilroy R."/>
        </authorList>
    </citation>
    <scope>NUCLEOTIDE SEQUENCE</scope>
    <source>
        <strain evidence="5">CHK185-5351</strain>
    </source>
</reference>
<comment type="function">
    <text evidence="1">May be involved in the biosynthesis of molybdopterin.</text>
</comment>
<dbReference type="SUPFAM" id="SSF53218">
    <property type="entry name" value="Molybdenum cofactor biosynthesis proteins"/>
    <property type="match status" value="1"/>
</dbReference>
<dbReference type="Gene3D" id="3.40.980.10">
    <property type="entry name" value="MoaB/Mog-like domain"/>
    <property type="match status" value="1"/>
</dbReference>
<reference evidence="5" key="1">
    <citation type="journal article" date="2021" name="PeerJ">
        <title>Extensive microbial diversity within the chicken gut microbiome revealed by metagenomics and culture.</title>
        <authorList>
            <person name="Gilroy R."/>
            <person name="Ravi A."/>
            <person name="Getino M."/>
            <person name="Pursley I."/>
            <person name="Horton D.L."/>
            <person name="Alikhan N.F."/>
            <person name="Baker D."/>
            <person name="Gharbi K."/>
            <person name="Hall N."/>
            <person name="Watson M."/>
            <person name="Adriaenssens E.M."/>
            <person name="Foster-Nyarko E."/>
            <person name="Jarju S."/>
            <person name="Secka A."/>
            <person name="Antonio M."/>
            <person name="Oren A."/>
            <person name="Chaudhuri R.R."/>
            <person name="La Ragione R."/>
            <person name="Hildebrand F."/>
            <person name="Pallen M.J."/>
        </authorList>
    </citation>
    <scope>NUCLEOTIDE SEQUENCE</scope>
    <source>
        <strain evidence="5">CHK185-5351</strain>
    </source>
</reference>
<dbReference type="InterPro" id="IPR008284">
    <property type="entry name" value="MoCF_biosynth_CS"/>
</dbReference>
<dbReference type="Proteomes" id="UP000823849">
    <property type="component" value="Unassembled WGS sequence"/>
</dbReference>
<keyword evidence="3" id="KW-0501">Molybdenum cofactor biosynthesis</keyword>
<dbReference type="PROSITE" id="PS01078">
    <property type="entry name" value="MOCF_BIOSYNTHESIS_1"/>
    <property type="match status" value="1"/>
</dbReference>
<dbReference type="InterPro" id="IPR036425">
    <property type="entry name" value="MoaB/Mog-like_dom_sf"/>
</dbReference>
<dbReference type="CDD" id="cd00886">
    <property type="entry name" value="MogA_MoaB"/>
    <property type="match status" value="1"/>
</dbReference>
<evidence type="ECO:0000313" key="5">
    <source>
        <dbReference type="EMBL" id="HJC15872.1"/>
    </source>
</evidence>
<dbReference type="NCBIfam" id="TIGR00177">
    <property type="entry name" value="molyb_syn"/>
    <property type="match status" value="1"/>
</dbReference>
<comment type="pathway">
    <text evidence="2">Cofactor biosynthesis; molybdopterin biosynthesis.</text>
</comment>
<evidence type="ECO:0000259" key="4">
    <source>
        <dbReference type="SMART" id="SM00852"/>
    </source>
</evidence>
<evidence type="ECO:0000256" key="2">
    <source>
        <dbReference type="ARBA" id="ARBA00005046"/>
    </source>
</evidence>
<proteinExistence type="predicted"/>
<dbReference type="GO" id="GO:0006777">
    <property type="term" value="P:Mo-molybdopterin cofactor biosynthetic process"/>
    <property type="evidence" value="ECO:0007669"/>
    <property type="project" value="UniProtKB-KW"/>
</dbReference>
<feature type="domain" description="MoaB/Mog" evidence="4">
    <location>
        <begin position="5"/>
        <end position="149"/>
    </location>
</feature>
<protein>
    <submittedName>
        <fullName evidence="5">MogA/MoaB family molybdenum cofactor biosynthesis protein</fullName>
    </submittedName>
</protein>
<name>A0A9D2NBI5_9FIRM</name>
<dbReference type="PANTHER" id="PTHR43764">
    <property type="entry name" value="MOLYBDENUM COFACTOR BIOSYNTHESIS"/>
    <property type="match status" value="1"/>
</dbReference>
<dbReference type="PANTHER" id="PTHR43764:SF1">
    <property type="entry name" value="MOLYBDOPTERIN MOLYBDOTRANSFERASE"/>
    <property type="match status" value="1"/>
</dbReference>
<evidence type="ECO:0000256" key="3">
    <source>
        <dbReference type="ARBA" id="ARBA00023150"/>
    </source>
</evidence>
<dbReference type="Pfam" id="PF00994">
    <property type="entry name" value="MoCF_biosynth"/>
    <property type="match status" value="1"/>
</dbReference>
<dbReference type="AlphaFoldDB" id="A0A9D2NBI5"/>
<comment type="caution">
    <text evidence="5">The sequence shown here is derived from an EMBL/GenBank/DDBJ whole genome shotgun (WGS) entry which is preliminary data.</text>
</comment>